<feature type="compositionally biased region" description="Basic and acidic residues" evidence="2">
    <location>
        <begin position="197"/>
        <end position="206"/>
    </location>
</feature>
<dbReference type="Proteomes" id="UP001437256">
    <property type="component" value="Unassembled WGS sequence"/>
</dbReference>
<feature type="compositionally biased region" description="Polar residues" evidence="2">
    <location>
        <begin position="22"/>
        <end position="49"/>
    </location>
</feature>
<dbReference type="PANTHER" id="PTHR34409">
    <property type="entry name" value="SET DOMAIN-CONTAINING PROTEIN"/>
    <property type="match status" value="1"/>
</dbReference>
<feature type="compositionally biased region" description="Pro residues" evidence="2">
    <location>
        <begin position="108"/>
        <end position="122"/>
    </location>
</feature>
<keyword evidence="4" id="KW-1185">Reference proteome</keyword>
<feature type="region of interest" description="Disordered" evidence="2">
    <location>
        <begin position="504"/>
        <end position="554"/>
    </location>
</feature>
<feature type="compositionally biased region" description="Pro residues" evidence="2">
    <location>
        <begin position="528"/>
        <end position="551"/>
    </location>
</feature>
<feature type="region of interest" description="Disordered" evidence="2">
    <location>
        <begin position="584"/>
        <end position="606"/>
    </location>
</feature>
<feature type="compositionally biased region" description="Polar residues" evidence="2">
    <location>
        <begin position="365"/>
        <end position="376"/>
    </location>
</feature>
<feature type="coiled-coil region" evidence="1">
    <location>
        <begin position="412"/>
        <end position="446"/>
    </location>
</feature>
<evidence type="ECO:0000313" key="4">
    <source>
        <dbReference type="Proteomes" id="UP001437256"/>
    </source>
</evidence>
<feature type="region of interest" description="Disordered" evidence="2">
    <location>
        <begin position="328"/>
        <end position="376"/>
    </location>
</feature>
<accession>A0ABR2Z6R2</accession>
<feature type="compositionally biased region" description="Polar residues" evidence="2">
    <location>
        <begin position="1"/>
        <end position="12"/>
    </location>
</feature>
<evidence type="ECO:0000256" key="2">
    <source>
        <dbReference type="SAM" id="MobiDB-lite"/>
    </source>
</evidence>
<comment type="caution">
    <text evidence="3">The sequence shown here is derived from an EMBL/GenBank/DDBJ whole genome shotgun (WGS) entry which is preliminary data.</text>
</comment>
<keyword evidence="1" id="KW-0175">Coiled coil</keyword>
<organism evidence="3 4">
    <name type="scientific">Marasmius tenuissimus</name>
    <dbReference type="NCBI Taxonomy" id="585030"/>
    <lineage>
        <taxon>Eukaryota</taxon>
        <taxon>Fungi</taxon>
        <taxon>Dikarya</taxon>
        <taxon>Basidiomycota</taxon>
        <taxon>Agaricomycotina</taxon>
        <taxon>Agaricomycetes</taxon>
        <taxon>Agaricomycetidae</taxon>
        <taxon>Agaricales</taxon>
        <taxon>Marasmiineae</taxon>
        <taxon>Marasmiaceae</taxon>
        <taxon>Marasmius</taxon>
    </lineage>
</organism>
<proteinExistence type="predicted"/>
<feature type="compositionally biased region" description="Basic and acidic residues" evidence="2">
    <location>
        <begin position="332"/>
        <end position="350"/>
    </location>
</feature>
<evidence type="ECO:0008006" key="5">
    <source>
        <dbReference type="Google" id="ProtNLM"/>
    </source>
</evidence>
<protein>
    <recommendedName>
        <fullName evidence="5">Myb-like domain-containing protein</fullName>
    </recommendedName>
</protein>
<reference evidence="3 4" key="1">
    <citation type="submission" date="2024-05" db="EMBL/GenBank/DDBJ databases">
        <title>A draft genome resource for the thread blight pathogen Marasmius tenuissimus strain MS-2.</title>
        <authorList>
            <person name="Yulfo-Soto G.E."/>
            <person name="Baruah I.K."/>
            <person name="Amoako-Attah I."/>
            <person name="Bukari Y."/>
            <person name="Meinhardt L.W."/>
            <person name="Bailey B.A."/>
            <person name="Cohen S.P."/>
        </authorList>
    </citation>
    <scope>NUCLEOTIDE SEQUENCE [LARGE SCALE GENOMIC DNA]</scope>
    <source>
        <strain evidence="3 4">MS-2</strain>
    </source>
</reference>
<evidence type="ECO:0000256" key="1">
    <source>
        <dbReference type="SAM" id="Coils"/>
    </source>
</evidence>
<name>A0ABR2Z6R2_9AGAR</name>
<gene>
    <name evidence="3" type="ORF">AAF712_016729</name>
</gene>
<feature type="region of interest" description="Disordered" evidence="2">
    <location>
        <begin position="1"/>
        <end position="218"/>
    </location>
</feature>
<dbReference type="EMBL" id="JBBXMP010001107">
    <property type="protein sequence ID" value="KAL0056664.1"/>
    <property type="molecule type" value="Genomic_DNA"/>
</dbReference>
<dbReference type="PANTHER" id="PTHR34409:SF1">
    <property type="entry name" value="MYB-LIKE DOMAIN-CONTAINING PROTEIN"/>
    <property type="match status" value="1"/>
</dbReference>
<evidence type="ECO:0000313" key="3">
    <source>
        <dbReference type="EMBL" id="KAL0056664.1"/>
    </source>
</evidence>
<sequence>MSSHNYNFFANTSHEDDENTEYTRNGSTNSSAGENRSFNNFIPSASPATPGQHVPQYQFGSLDTPLGPQGYFPPPGLPPLRQQSFYQNVDTHRRSEGQSGTQFTAPSALPPRPRPTRLPSPLPGANRLTPNLPVPRPLTPDHILNDQLPVAFNPSANTSTGKRERAAVSDTEETPQQTTKKVKKKAPAKSAKPSVRPAEKVEEKTGAKKGGRTKEATAYGNEEMRRLVQLFSKLVPIGRRGWEEVLCLYNEWAKRNGFPERQLRPLQTKWNHMVRVATEHPTGDGERLQIYEDVLTADSAANERVACGDLQDEDSGDEDGDVIEVSSDDDEVVVKKEKGKEKQKKKEDKGMAVTKAYRTEPPLPSTDNSLSRTSRTRQATAVLQNLAAASDPGRQQQLQEQRTQSTLQILQFQHLQTQVTSLQNRIRDLESQLQQAQMQTMAAQSEAQTLRLVARIQGHGSFDSPRSGRSPLRYNYEHRCQHRSRHERLLSPDYGRYYESCSPIRHHRSPVSSRRAYSPLPPLHTHSPPSPSHVPMSPPPLHSSPAPPAMSPVPLREETSIASGSRVTLDVLANVAGHLDAGHSYSIRAHPDGDLNIELSPSKKSM</sequence>